<feature type="region of interest" description="Disordered" evidence="1">
    <location>
        <begin position="498"/>
        <end position="532"/>
    </location>
</feature>
<feature type="region of interest" description="Disordered" evidence="1">
    <location>
        <begin position="667"/>
        <end position="731"/>
    </location>
</feature>
<evidence type="ECO:0000256" key="1">
    <source>
        <dbReference type="SAM" id="MobiDB-lite"/>
    </source>
</evidence>
<feature type="compositionally biased region" description="Acidic residues" evidence="1">
    <location>
        <begin position="698"/>
        <end position="709"/>
    </location>
</feature>
<dbReference type="AlphaFoldDB" id="A0A409XDZ1"/>
<accession>A0A409XDZ1</accession>
<comment type="caution">
    <text evidence="3">The sequence shown here is derived from an EMBL/GenBank/DDBJ whole genome shotgun (WGS) entry which is preliminary data.</text>
</comment>
<proteinExistence type="predicted"/>
<evidence type="ECO:0000313" key="3">
    <source>
        <dbReference type="EMBL" id="PPQ88976.1"/>
    </source>
</evidence>
<dbReference type="PANTHER" id="PTHR38248">
    <property type="entry name" value="FUNK1 6"/>
    <property type="match status" value="1"/>
</dbReference>
<dbReference type="InterPro" id="IPR040976">
    <property type="entry name" value="Pkinase_fungal"/>
</dbReference>
<dbReference type="Proteomes" id="UP000283269">
    <property type="component" value="Unassembled WGS sequence"/>
</dbReference>
<dbReference type="PANTHER" id="PTHR38248:SF2">
    <property type="entry name" value="FUNK1 11"/>
    <property type="match status" value="1"/>
</dbReference>
<dbReference type="EMBL" id="NHYD01001970">
    <property type="protein sequence ID" value="PPQ88976.1"/>
    <property type="molecule type" value="Genomic_DNA"/>
</dbReference>
<protein>
    <recommendedName>
        <fullName evidence="2">Fungal-type protein kinase domain-containing protein</fullName>
    </recommendedName>
</protein>
<dbReference type="InParanoid" id="A0A409XDZ1"/>
<organism evidence="3 4">
    <name type="scientific">Psilocybe cyanescens</name>
    <dbReference type="NCBI Taxonomy" id="93625"/>
    <lineage>
        <taxon>Eukaryota</taxon>
        <taxon>Fungi</taxon>
        <taxon>Dikarya</taxon>
        <taxon>Basidiomycota</taxon>
        <taxon>Agaricomycotina</taxon>
        <taxon>Agaricomycetes</taxon>
        <taxon>Agaricomycetidae</taxon>
        <taxon>Agaricales</taxon>
        <taxon>Agaricineae</taxon>
        <taxon>Strophariaceae</taxon>
        <taxon>Psilocybe</taxon>
    </lineage>
</organism>
<evidence type="ECO:0000259" key="2">
    <source>
        <dbReference type="Pfam" id="PF17667"/>
    </source>
</evidence>
<dbReference type="Pfam" id="PF17667">
    <property type="entry name" value="Pkinase_fungal"/>
    <property type="match status" value="1"/>
</dbReference>
<feature type="compositionally biased region" description="Low complexity" evidence="1">
    <location>
        <begin position="508"/>
        <end position="524"/>
    </location>
</feature>
<dbReference type="OrthoDB" id="3271139at2759"/>
<reference evidence="3 4" key="1">
    <citation type="journal article" date="2018" name="Evol. Lett.">
        <title>Horizontal gene cluster transfer increased hallucinogenic mushroom diversity.</title>
        <authorList>
            <person name="Reynolds H.T."/>
            <person name="Vijayakumar V."/>
            <person name="Gluck-Thaler E."/>
            <person name="Korotkin H.B."/>
            <person name="Matheny P.B."/>
            <person name="Slot J.C."/>
        </authorList>
    </citation>
    <scope>NUCLEOTIDE SEQUENCE [LARGE SCALE GENOMIC DNA]</scope>
    <source>
        <strain evidence="3 4">2631</strain>
    </source>
</reference>
<sequence length="731" mass="83823">MDNKIVVCSVDAFMKAYLPFVPEEKDFNAVRDILVAEGLATFRPPNLPEDQGAPLRFQKYAERPTKSIWGEETAAFTPLEEISTAIGSYEFEGRIRTRNKYNYRSCQDTGIASRSKNKIDACFTLDSPSSEKITTTGIAVPMEYKLDNFNRLRDNRQIVSANVQIMNDDIRRMFTFDVTIEGEMVILWYHSRSHSATSKQFSFVQKPDLLIKVFMSFLFATELELGYDQYIKLNDDGHQYTYEILDKDGKLPSRFFRTVDAISQYRSANITGRMARIYLVEEITSASTQPARFVLKDVWLDNNARTERELQSAIFADIEKFWTQDSPNPDKKLRKLRSKLSKIVDTKEYKNYFLNIVCDYNGVTSKDLAPGFVRTRGLLERPEPKAPVTSSIHSVLANAAASSLPGDSKRVPRTAFFDDGVVNDPAFLRAYQQKKQYRVVFKELCTTVGDLETVGDVIDVLHQVLTRESYHLFVRLQGTPFFMPHEILDGQQLHSLDARPADHESESDSGSSDSDSDSVLSESGSDSDADDSVLRPPVVHNFQHDLESVWWIVLWTCTLRVNYEPSRTWARTIFRNSNKLCRERELCFTSPIRGTLRKKLQANLKVFAAPLDKIRNHLKTTYQTRERKNQLEVPGSYARIHRLFVKFFSTFQNKDQAWRNVRFSERYDDPTSAAPSGPQPSMSVTDAPIRVGKRPLEQEDEDEKEEIEVQPDLLSRLRSASKRSKRDHGNN</sequence>
<feature type="compositionally biased region" description="Basic residues" evidence="1">
    <location>
        <begin position="719"/>
        <end position="731"/>
    </location>
</feature>
<name>A0A409XDZ1_PSICY</name>
<gene>
    <name evidence="3" type="ORF">CVT25_005075</name>
</gene>
<feature type="domain" description="Fungal-type protein kinase" evidence="2">
    <location>
        <begin position="128"/>
        <end position="465"/>
    </location>
</feature>
<keyword evidence="4" id="KW-1185">Reference proteome</keyword>
<evidence type="ECO:0000313" key="4">
    <source>
        <dbReference type="Proteomes" id="UP000283269"/>
    </source>
</evidence>